<keyword evidence="1" id="KW-0812">Transmembrane</keyword>
<proteinExistence type="predicted"/>
<protein>
    <recommendedName>
        <fullName evidence="4">DUF676 domain-containing protein</fullName>
    </recommendedName>
</protein>
<dbReference type="SUPFAM" id="SSF53474">
    <property type="entry name" value="alpha/beta-Hydrolases"/>
    <property type="match status" value="1"/>
</dbReference>
<comment type="caution">
    <text evidence="2">The sequence shown here is derived from an EMBL/GenBank/DDBJ whole genome shotgun (WGS) entry which is preliminary data.</text>
</comment>
<dbReference type="InterPro" id="IPR029058">
    <property type="entry name" value="AB_hydrolase_fold"/>
</dbReference>
<evidence type="ECO:0000313" key="2">
    <source>
        <dbReference type="EMBL" id="KAG5999515.1"/>
    </source>
</evidence>
<feature type="transmembrane region" description="Helical" evidence="1">
    <location>
        <begin position="96"/>
        <end position="117"/>
    </location>
</feature>
<feature type="transmembrane region" description="Helical" evidence="1">
    <location>
        <begin position="33"/>
        <end position="50"/>
    </location>
</feature>
<gene>
    <name evidence="2" type="ORF">E4U43_002024</name>
</gene>
<feature type="transmembrane region" description="Helical" evidence="1">
    <location>
        <begin position="71"/>
        <end position="90"/>
    </location>
</feature>
<dbReference type="PANTHER" id="PTHR42044:SF1">
    <property type="entry name" value="DUF676 DOMAIN-CONTAINING PROTEIN"/>
    <property type="match status" value="1"/>
</dbReference>
<evidence type="ECO:0000256" key="1">
    <source>
        <dbReference type="SAM" id="Phobius"/>
    </source>
</evidence>
<keyword evidence="3" id="KW-1185">Reference proteome</keyword>
<name>A0A9P7SYT2_9HYPO</name>
<dbReference type="OrthoDB" id="202545at2759"/>
<sequence length="499" mass="56441">MASTKFYQSQIGSGCVINYSYTDFPAKLLLKDLWYFFVYAWAVPLVLLPFRPCGSDDLDELYMSFKNVFALAVQALLTVLQLLFIFSLPLAFFFPLWMSGIGVIGFFALNFGLCMLLNSRNLEYVSDEKYAQDLPEHAHEHWVYLNGIATGTHWHKNNLNRLALTFGRRVHGIHNRTSGILFDLVECIIQRNFCYATRDVRICYSILRGLLYNPNKTKIIFILHSQGGIEGGLVLDWLLQEMPQDLLSKLEVYTFGNAANHFNNPHRHVVSQALEMLNPVAAIKTFFSEPSLSAPVVDRVDEKHGDDVARFTLAAASKDTFASVSSSRTLIAAKDRAIGHIEHYAHTTDFVALWGVLHFATNKRMSEQLPRFMGRLFSRSTGRGGHLLNHHYLDGMFPLKRDPKTGHLTGADEENPFMEETIGVDQEGDRMTQTREDFEIAYLNTEGLGNGDIATPPLKEAMRRRRSRGDVKVKEVSRLWSYRNGQSPSGYARNGSAAI</sequence>
<dbReference type="AlphaFoldDB" id="A0A9P7SYT2"/>
<dbReference type="PANTHER" id="PTHR42044">
    <property type="entry name" value="DUF676 DOMAIN-CONTAINING PROTEIN-RELATED"/>
    <property type="match status" value="1"/>
</dbReference>
<organism evidence="2 3">
    <name type="scientific">Claviceps pusilla</name>
    <dbReference type="NCBI Taxonomy" id="123648"/>
    <lineage>
        <taxon>Eukaryota</taxon>
        <taxon>Fungi</taxon>
        <taxon>Dikarya</taxon>
        <taxon>Ascomycota</taxon>
        <taxon>Pezizomycotina</taxon>
        <taxon>Sordariomycetes</taxon>
        <taxon>Hypocreomycetidae</taxon>
        <taxon>Hypocreales</taxon>
        <taxon>Clavicipitaceae</taxon>
        <taxon>Claviceps</taxon>
    </lineage>
</organism>
<evidence type="ECO:0008006" key="4">
    <source>
        <dbReference type="Google" id="ProtNLM"/>
    </source>
</evidence>
<accession>A0A9P7SYT2</accession>
<keyword evidence="1" id="KW-0472">Membrane</keyword>
<reference evidence="2" key="1">
    <citation type="journal article" date="2020" name="bioRxiv">
        <title>Whole genome comparisons of ergot fungi reveals the divergence and evolution of species within the genus Claviceps are the result of varying mechanisms driving genome evolution and host range expansion.</title>
        <authorList>
            <person name="Wyka S.A."/>
            <person name="Mondo S.J."/>
            <person name="Liu M."/>
            <person name="Dettman J."/>
            <person name="Nalam V."/>
            <person name="Broders K.D."/>
        </authorList>
    </citation>
    <scope>NUCLEOTIDE SEQUENCE</scope>
    <source>
        <strain evidence="2">CCC 602</strain>
    </source>
</reference>
<keyword evidence="1" id="KW-1133">Transmembrane helix</keyword>
<evidence type="ECO:0000313" key="3">
    <source>
        <dbReference type="Proteomes" id="UP000748025"/>
    </source>
</evidence>
<dbReference type="EMBL" id="SRPW01001687">
    <property type="protein sequence ID" value="KAG5999515.1"/>
    <property type="molecule type" value="Genomic_DNA"/>
</dbReference>
<dbReference type="Proteomes" id="UP000748025">
    <property type="component" value="Unassembled WGS sequence"/>
</dbReference>